<dbReference type="Proteomes" id="UP001154322">
    <property type="component" value="Unassembled WGS sequence"/>
</dbReference>
<name>A0ABM9G7B7_9BACL</name>
<comment type="caution">
    <text evidence="1">The sequence shown here is derived from an EMBL/GenBank/DDBJ whole genome shotgun (WGS) entry which is preliminary data.</text>
</comment>
<protein>
    <submittedName>
        <fullName evidence="1">Uncharacterized protein</fullName>
    </submittedName>
</protein>
<organism evidence="1 2">
    <name type="scientific">Paenibacillus melissococcoides</name>
    <dbReference type="NCBI Taxonomy" id="2912268"/>
    <lineage>
        <taxon>Bacteria</taxon>
        <taxon>Bacillati</taxon>
        <taxon>Bacillota</taxon>
        <taxon>Bacilli</taxon>
        <taxon>Bacillales</taxon>
        <taxon>Paenibacillaceae</taxon>
        <taxon>Paenibacillus</taxon>
    </lineage>
</organism>
<sequence>MDRQKLVDQAIEAGKNAKHNLKVIQNNPEKITPGKMGDAEEYLNMMIRFSEEEIENARRAGRTSSLRTRLKYLVSSIVSPSRDKRKSSGMMSSP</sequence>
<evidence type="ECO:0000313" key="1">
    <source>
        <dbReference type="EMBL" id="CAH8247799.1"/>
    </source>
</evidence>
<accession>A0ABM9G7B7</accession>
<evidence type="ECO:0000313" key="2">
    <source>
        <dbReference type="Proteomes" id="UP001154322"/>
    </source>
</evidence>
<reference evidence="1" key="1">
    <citation type="submission" date="2022-06" db="EMBL/GenBank/DDBJ databases">
        <authorList>
            <person name="Dietemann V."/>
            <person name="Ory F."/>
            <person name="Dainat B."/>
            <person name="Oberhansli S."/>
        </authorList>
    </citation>
    <scope>NUCLEOTIDE SEQUENCE</scope>
    <source>
        <strain evidence="1">Ena-SAMPLE-TAB-26-04-2022-14:26:32:270-5432</strain>
    </source>
</reference>
<dbReference type="EMBL" id="CALYLO010000008">
    <property type="protein sequence ID" value="CAH8247799.1"/>
    <property type="molecule type" value="Genomic_DNA"/>
</dbReference>
<dbReference type="RefSeq" id="WP_213430243.1">
    <property type="nucleotide sequence ID" value="NZ_AP031286.1"/>
</dbReference>
<gene>
    <name evidence="1" type="ORF">WJ0W_005055</name>
</gene>
<keyword evidence="2" id="KW-1185">Reference proteome</keyword>
<proteinExistence type="predicted"/>